<sequence length="148" mass="17248">MNRKCFIILIFILIPLILISQQQDTITDEEYNVYSDLLPKLTHWPGHSNENEVPPSYIVIEKTSAWDKGDLGTAAFPLDITDMKRFEEKIGIEITQDIIDDFNQKIKNSYIMEQRFRTLIPVILISEENLKKLFATSVCNFYNIYPNS</sequence>
<dbReference type="Proteomes" id="UP000178943">
    <property type="component" value="Unassembled WGS sequence"/>
</dbReference>
<evidence type="ECO:0000313" key="2">
    <source>
        <dbReference type="Proteomes" id="UP000178943"/>
    </source>
</evidence>
<protein>
    <submittedName>
        <fullName evidence="1">Uncharacterized protein</fullName>
    </submittedName>
</protein>
<comment type="caution">
    <text evidence="1">The sequence shown here is derived from an EMBL/GenBank/DDBJ whole genome shotgun (WGS) entry which is preliminary data.</text>
</comment>
<name>A0A1F5VHQ4_9BACT</name>
<gene>
    <name evidence="1" type="ORF">A2Y62_04785</name>
</gene>
<dbReference type="AlphaFoldDB" id="A0A1F5VHQ4"/>
<dbReference type="EMBL" id="MFGW01000171">
    <property type="protein sequence ID" value="OGF62956.1"/>
    <property type="molecule type" value="Genomic_DNA"/>
</dbReference>
<evidence type="ECO:0000313" key="1">
    <source>
        <dbReference type="EMBL" id="OGF62956.1"/>
    </source>
</evidence>
<organism evidence="1 2">
    <name type="scientific">Candidatus Fischerbacteria bacterium RBG_13_37_8</name>
    <dbReference type="NCBI Taxonomy" id="1817863"/>
    <lineage>
        <taxon>Bacteria</taxon>
        <taxon>Candidatus Fischeribacteriota</taxon>
    </lineage>
</organism>
<reference evidence="1 2" key="1">
    <citation type="journal article" date="2016" name="Nat. Commun.">
        <title>Thousands of microbial genomes shed light on interconnected biogeochemical processes in an aquifer system.</title>
        <authorList>
            <person name="Anantharaman K."/>
            <person name="Brown C.T."/>
            <person name="Hug L.A."/>
            <person name="Sharon I."/>
            <person name="Castelle C.J."/>
            <person name="Probst A.J."/>
            <person name="Thomas B.C."/>
            <person name="Singh A."/>
            <person name="Wilkins M.J."/>
            <person name="Karaoz U."/>
            <person name="Brodie E.L."/>
            <person name="Williams K.H."/>
            <person name="Hubbard S.S."/>
            <person name="Banfield J.F."/>
        </authorList>
    </citation>
    <scope>NUCLEOTIDE SEQUENCE [LARGE SCALE GENOMIC DNA]</scope>
</reference>
<accession>A0A1F5VHQ4</accession>
<proteinExistence type="predicted"/>